<gene>
    <name evidence="2" type="ORF">g.9923</name>
</gene>
<sequence>LLFLMGFFQAQKNKKGQSSLLSYFSSGPANKKKRLEDELPEGVVLEHEPEPAVVDVLDSSSAQLTTTTTNEDTTTTPTDEVQSPSCSSSSSDQLTITVINKRDPAHGPGLAKAFFR</sequence>
<feature type="region of interest" description="Disordered" evidence="1">
    <location>
        <begin position="57"/>
        <end position="93"/>
    </location>
</feature>
<feature type="non-terminal residue" evidence="2">
    <location>
        <position position="116"/>
    </location>
</feature>
<evidence type="ECO:0000313" key="2">
    <source>
        <dbReference type="EMBL" id="JAS71340.1"/>
    </source>
</evidence>
<dbReference type="AlphaFoldDB" id="A0A1B6H9J1"/>
<feature type="non-terminal residue" evidence="2">
    <location>
        <position position="1"/>
    </location>
</feature>
<accession>A0A1B6H9J1</accession>
<dbReference type="EMBL" id="GECU01036366">
    <property type="protein sequence ID" value="JAS71340.1"/>
    <property type="molecule type" value="Transcribed_RNA"/>
</dbReference>
<feature type="compositionally biased region" description="Low complexity" evidence="1">
    <location>
        <begin position="65"/>
        <end position="91"/>
    </location>
</feature>
<protein>
    <submittedName>
        <fullName evidence="2">Uncharacterized protein</fullName>
    </submittedName>
</protein>
<organism evidence="2">
    <name type="scientific">Homalodisca liturata</name>
    <dbReference type="NCBI Taxonomy" id="320908"/>
    <lineage>
        <taxon>Eukaryota</taxon>
        <taxon>Metazoa</taxon>
        <taxon>Ecdysozoa</taxon>
        <taxon>Arthropoda</taxon>
        <taxon>Hexapoda</taxon>
        <taxon>Insecta</taxon>
        <taxon>Pterygota</taxon>
        <taxon>Neoptera</taxon>
        <taxon>Paraneoptera</taxon>
        <taxon>Hemiptera</taxon>
        <taxon>Auchenorrhyncha</taxon>
        <taxon>Membracoidea</taxon>
        <taxon>Cicadellidae</taxon>
        <taxon>Cicadellinae</taxon>
        <taxon>Proconiini</taxon>
        <taxon>Homalodisca</taxon>
    </lineage>
</organism>
<name>A0A1B6H9J1_9HEMI</name>
<evidence type="ECO:0000256" key="1">
    <source>
        <dbReference type="SAM" id="MobiDB-lite"/>
    </source>
</evidence>
<reference evidence="2" key="1">
    <citation type="submission" date="2015-11" db="EMBL/GenBank/DDBJ databases">
        <title>De novo transcriptome assembly of four potential Pierce s Disease insect vectors from Arizona vineyards.</title>
        <authorList>
            <person name="Tassone E.E."/>
        </authorList>
    </citation>
    <scope>NUCLEOTIDE SEQUENCE</scope>
</reference>
<proteinExistence type="predicted"/>